<evidence type="ECO:0000313" key="2">
    <source>
        <dbReference type="Proteomes" id="UP000323257"/>
    </source>
</evidence>
<sequence>MREMPRSPRLRDRICTRERTRDKQGETAVAVFCGEARFIPESSKLMYAREAYKCLEYENSGGLGPPLRLYPSRRLLATSRFAGIKNRSRGSSYIV</sequence>
<name>A0A5S5BR86_9BACL</name>
<protein>
    <submittedName>
        <fullName evidence="1">Uncharacterized protein</fullName>
    </submittedName>
</protein>
<reference evidence="1 2" key="1">
    <citation type="submission" date="2019-07" db="EMBL/GenBank/DDBJ databases">
        <title>Genomic Encyclopedia of Type Strains, Phase III (KMG-III): the genomes of soil and plant-associated and newly described type strains.</title>
        <authorList>
            <person name="Whitman W."/>
        </authorList>
    </citation>
    <scope>NUCLEOTIDE SEQUENCE [LARGE SCALE GENOMIC DNA]</scope>
    <source>
        <strain evidence="1 2">BL24</strain>
    </source>
</reference>
<gene>
    <name evidence="1" type="ORF">BCM02_115106</name>
</gene>
<evidence type="ECO:0000313" key="1">
    <source>
        <dbReference type="EMBL" id="TYP69444.1"/>
    </source>
</evidence>
<accession>A0A5S5BR86</accession>
<proteinExistence type="predicted"/>
<dbReference type="AlphaFoldDB" id="A0A5S5BR86"/>
<dbReference type="Proteomes" id="UP000323257">
    <property type="component" value="Unassembled WGS sequence"/>
</dbReference>
<dbReference type="EMBL" id="VNHS01000015">
    <property type="protein sequence ID" value="TYP69444.1"/>
    <property type="molecule type" value="Genomic_DNA"/>
</dbReference>
<organism evidence="1 2">
    <name type="scientific">Paenibacillus methanolicus</name>
    <dbReference type="NCBI Taxonomy" id="582686"/>
    <lineage>
        <taxon>Bacteria</taxon>
        <taxon>Bacillati</taxon>
        <taxon>Bacillota</taxon>
        <taxon>Bacilli</taxon>
        <taxon>Bacillales</taxon>
        <taxon>Paenibacillaceae</taxon>
        <taxon>Paenibacillus</taxon>
    </lineage>
</organism>
<keyword evidence="2" id="KW-1185">Reference proteome</keyword>
<comment type="caution">
    <text evidence="1">The sequence shown here is derived from an EMBL/GenBank/DDBJ whole genome shotgun (WGS) entry which is preliminary data.</text>
</comment>